<name>A0A5C6E6Y0_9BACT</name>
<keyword evidence="2" id="KW-1185">Reference proteome</keyword>
<gene>
    <name evidence="1" type="ORF">Q31b_05750</name>
</gene>
<comment type="caution">
    <text evidence="1">The sequence shown here is derived from an EMBL/GenBank/DDBJ whole genome shotgun (WGS) entry which is preliminary data.</text>
</comment>
<evidence type="ECO:0000313" key="1">
    <source>
        <dbReference type="EMBL" id="TWU45403.1"/>
    </source>
</evidence>
<dbReference type="EMBL" id="SJPY01000001">
    <property type="protein sequence ID" value="TWU45403.1"/>
    <property type="molecule type" value="Genomic_DNA"/>
</dbReference>
<evidence type="ECO:0008006" key="3">
    <source>
        <dbReference type="Google" id="ProtNLM"/>
    </source>
</evidence>
<accession>A0A5C6E6Y0</accession>
<dbReference type="Gene3D" id="3.40.50.150">
    <property type="entry name" value="Vaccinia Virus protein VP39"/>
    <property type="match status" value="1"/>
</dbReference>
<dbReference type="Proteomes" id="UP000315471">
    <property type="component" value="Unassembled WGS sequence"/>
</dbReference>
<sequence>MIPSSVDRYPIPSEIRLWIIDSRQRIEVFHDRWDRPQIEQFVAADYELVYQSIAWMLDTQPLIGSRFLEWGCGFAVVSALASTFHLDVIGIEAETELLERAKQIVADWKVTVELVTGNFLPPGSESLADDPTLPSLGHQVASAYDSIGLELDDFAVVYSYPWPGEDDFHERVFANYAAPGAMLMQFCGPNDVRLWRKVGVQCCSAGRTERQ</sequence>
<proteinExistence type="predicted"/>
<evidence type="ECO:0000313" key="2">
    <source>
        <dbReference type="Proteomes" id="UP000315471"/>
    </source>
</evidence>
<dbReference type="SUPFAM" id="SSF53335">
    <property type="entry name" value="S-adenosyl-L-methionine-dependent methyltransferases"/>
    <property type="match status" value="1"/>
</dbReference>
<reference evidence="1 2" key="1">
    <citation type="submission" date="2019-02" db="EMBL/GenBank/DDBJ databases">
        <title>Deep-cultivation of Planctomycetes and their phenomic and genomic characterization uncovers novel biology.</title>
        <authorList>
            <person name="Wiegand S."/>
            <person name="Jogler M."/>
            <person name="Boedeker C."/>
            <person name="Pinto D."/>
            <person name="Vollmers J."/>
            <person name="Rivas-Marin E."/>
            <person name="Kohn T."/>
            <person name="Peeters S.H."/>
            <person name="Heuer A."/>
            <person name="Rast P."/>
            <person name="Oberbeckmann S."/>
            <person name="Bunk B."/>
            <person name="Jeske O."/>
            <person name="Meyerdierks A."/>
            <person name="Storesund J.E."/>
            <person name="Kallscheuer N."/>
            <person name="Luecker S."/>
            <person name="Lage O.M."/>
            <person name="Pohl T."/>
            <person name="Merkel B.J."/>
            <person name="Hornburger P."/>
            <person name="Mueller R.-W."/>
            <person name="Bruemmer F."/>
            <person name="Labrenz M."/>
            <person name="Spormann A.M."/>
            <person name="Op Den Camp H."/>
            <person name="Overmann J."/>
            <person name="Amann R."/>
            <person name="Jetten M.S.M."/>
            <person name="Mascher T."/>
            <person name="Medema M.H."/>
            <person name="Devos D.P."/>
            <person name="Kaster A.-K."/>
            <person name="Ovreas L."/>
            <person name="Rohde M."/>
            <person name="Galperin M.Y."/>
            <person name="Jogler C."/>
        </authorList>
    </citation>
    <scope>NUCLEOTIDE SEQUENCE [LARGE SCALE GENOMIC DNA]</scope>
    <source>
        <strain evidence="1 2">Q31b</strain>
    </source>
</reference>
<dbReference type="AlphaFoldDB" id="A0A5C6E6Y0"/>
<protein>
    <recommendedName>
        <fullName evidence="3">Mg-protoporphyrin IX methyl transferase</fullName>
    </recommendedName>
</protein>
<organism evidence="1 2">
    <name type="scientific">Novipirellula aureliae</name>
    <dbReference type="NCBI Taxonomy" id="2527966"/>
    <lineage>
        <taxon>Bacteria</taxon>
        <taxon>Pseudomonadati</taxon>
        <taxon>Planctomycetota</taxon>
        <taxon>Planctomycetia</taxon>
        <taxon>Pirellulales</taxon>
        <taxon>Pirellulaceae</taxon>
        <taxon>Novipirellula</taxon>
    </lineage>
</organism>
<dbReference type="InterPro" id="IPR029063">
    <property type="entry name" value="SAM-dependent_MTases_sf"/>
</dbReference>